<gene>
    <name evidence="2" type="ORF">Sviol_50680</name>
</gene>
<dbReference type="Proteomes" id="UP001050808">
    <property type="component" value="Unassembled WGS sequence"/>
</dbReference>
<proteinExistence type="predicted"/>
<evidence type="ECO:0000313" key="2">
    <source>
        <dbReference type="EMBL" id="GHI40660.1"/>
    </source>
</evidence>
<evidence type="ECO:0000256" key="1">
    <source>
        <dbReference type="SAM" id="SignalP"/>
    </source>
</evidence>
<keyword evidence="1" id="KW-0732">Signal</keyword>
<dbReference type="RefSeq" id="WP_226599388.1">
    <property type="nucleotide sequence ID" value="NZ_BNDY01000017.1"/>
</dbReference>
<feature type="chain" id="PRO_5045787266" evidence="1">
    <location>
        <begin position="23"/>
        <end position="143"/>
    </location>
</feature>
<sequence>MRTKLAVAGLTLALSIGGIALAPATSAVTGSSVARAATATVPSFFAGGTWMLYQSNGPVVTLNLTQDGSGQLYGSASCCGSVVGTIEYGAAVDGTSISFTIAWSNGSRGRYTGSLGADRRLSGFTFDLNNPSSQATWSTSRVF</sequence>
<feature type="signal peptide" evidence="1">
    <location>
        <begin position="1"/>
        <end position="22"/>
    </location>
</feature>
<organism evidence="2 3">
    <name type="scientific">Streptomyces violascens</name>
    <dbReference type="NCBI Taxonomy" id="67381"/>
    <lineage>
        <taxon>Bacteria</taxon>
        <taxon>Bacillati</taxon>
        <taxon>Actinomycetota</taxon>
        <taxon>Actinomycetes</taxon>
        <taxon>Kitasatosporales</taxon>
        <taxon>Streptomycetaceae</taxon>
        <taxon>Streptomyces</taxon>
    </lineage>
</organism>
<comment type="caution">
    <text evidence="2">The sequence shown here is derived from an EMBL/GenBank/DDBJ whole genome shotgun (WGS) entry which is preliminary data.</text>
</comment>
<keyword evidence="3" id="KW-1185">Reference proteome</keyword>
<accession>A0ABQ3QTS2</accession>
<evidence type="ECO:0000313" key="3">
    <source>
        <dbReference type="Proteomes" id="UP001050808"/>
    </source>
</evidence>
<protein>
    <submittedName>
        <fullName evidence="2">Uncharacterized protein</fullName>
    </submittedName>
</protein>
<dbReference type="EMBL" id="BNDY01000017">
    <property type="protein sequence ID" value="GHI40660.1"/>
    <property type="molecule type" value="Genomic_DNA"/>
</dbReference>
<name>A0ABQ3QTS2_9ACTN</name>
<reference evidence="2" key="1">
    <citation type="submission" date="2024-05" db="EMBL/GenBank/DDBJ databases">
        <title>Whole genome shotgun sequence of Streptomyces violascens NBRC 12920.</title>
        <authorList>
            <person name="Komaki H."/>
            <person name="Tamura T."/>
        </authorList>
    </citation>
    <scope>NUCLEOTIDE SEQUENCE</scope>
    <source>
        <strain evidence="2">NBRC 12920</strain>
    </source>
</reference>